<keyword evidence="3" id="KW-1185">Reference proteome</keyword>
<name>A0ABU0W502_9GAMM</name>
<reference evidence="2 3" key="1">
    <citation type="submission" date="2023-08" db="EMBL/GenBank/DDBJ databases">
        <title>Whole-genome sequencing of halo(alkali)philic microorganisms from hypersaline lakes.</title>
        <authorList>
            <person name="Sorokin D.Y."/>
            <person name="Abbas B."/>
            <person name="Merkel A.Y."/>
        </authorList>
    </citation>
    <scope>NUCLEOTIDE SEQUENCE [LARGE SCALE GENOMIC DNA]</scope>
    <source>
        <strain evidence="2 3">AB-CW4</strain>
    </source>
</reference>
<comment type="caution">
    <text evidence="2">The sequence shown here is derived from an EMBL/GenBank/DDBJ whole genome shotgun (WGS) entry which is preliminary data.</text>
</comment>
<organism evidence="2 3">
    <name type="scientific">Natronospira bacteriovora</name>
    <dbReference type="NCBI Taxonomy" id="3069753"/>
    <lineage>
        <taxon>Bacteria</taxon>
        <taxon>Pseudomonadati</taxon>
        <taxon>Pseudomonadota</taxon>
        <taxon>Gammaproteobacteria</taxon>
        <taxon>Natronospirales</taxon>
        <taxon>Natronospiraceae</taxon>
        <taxon>Natronospira</taxon>
    </lineage>
</organism>
<evidence type="ECO:0000313" key="3">
    <source>
        <dbReference type="Proteomes" id="UP001239019"/>
    </source>
</evidence>
<feature type="region of interest" description="Disordered" evidence="1">
    <location>
        <begin position="101"/>
        <end position="122"/>
    </location>
</feature>
<dbReference type="EMBL" id="JAVDDT010000002">
    <property type="protein sequence ID" value="MDQ2069099.1"/>
    <property type="molecule type" value="Genomic_DNA"/>
</dbReference>
<accession>A0ABU0W502</accession>
<gene>
    <name evidence="2" type="ORF">RBH19_04350</name>
</gene>
<dbReference type="Proteomes" id="UP001239019">
    <property type="component" value="Unassembled WGS sequence"/>
</dbReference>
<proteinExistence type="predicted"/>
<evidence type="ECO:0000256" key="1">
    <source>
        <dbReference type="SAM" id="MobiDB-lite"/>
    </source>
</evidence>
<feature type="compositionally biased region" description="Basic and acidic residues" evidence="1">
    <location>
        <begin position="112"/>
        <end position="122"/>
    </location>
</feature>
<sequence>MLEAKYLLVLMLFGLIAWIWRSNLAARERAIDVAKRTCRQMGVQLLDQTVAIAGLGLGQGPRGIRLRRRYRFEFTTDGSARFPGRIELIGLLVRSVQLDPPEGLVVSPSRESSADDQEHTGQ</sequence>
<dbReference type="RefSeq" id="WP_306727593.1">
    <property type="nucleotide sequence ID" value="NZ_JAVDDT010000002.1"/>
</dbReference>
<protein>
    <submittedName>
        <fullName evidence="2">DUF3301 domain-containing protein</fullName>
    </submittedName>
</protein>
<dbReference type="Pfam" id="PF11743">
    <property type="entry name" value="DUF3301"/>
    <property type="match status" value="1"/>
</dbReference>
<dbReference type="InterPro" id="IPR021732">
    <property type="entry name" value="DUF3301"/>
</dbReference>
<evidence type="ECO:0000313" key="2">
    <source>
        <dbReference type="EMBL" id="MDQ2069099.1"/>
    </source>
</evidence>